<organism evidence="3 4">
    <name type="scientific">Chelydra serpentina</name>
    <name type="common">Snapping turtle</name>
    <name type="synonym">Testudo serpentina</name>
    <dbReference type="NCBI Taxonomy" id="8475"/>
    <lineage>
        <taxon>Eukaryota</taxon>
        <taxon>Metazoa</taxon>
        <taxon>Chordata</taxon>
        <taxon>Craniata</taxon>
        <taxon>Vertebrata</taxon>
        <taxon>Euteleostomi</taxon>
        <taxon>Archelosauria</taxon>
        <taxon>Testudinata</taxon>
        <taxon>Testudines</taxon>
        <taxon>Cryptodira</taxon>
        <taxon>Durocryptodira</taxon>
        <taxon>Americhelydia</taxon>
        <taxon>Chelydroidea</taxon>
        <taxon>Chelydridae</taxon>
        <taxon>Chelydra</taxon>
    </lineage>
</organism>
<evidence type="ECO:0000313" key="3">
    <source>
        <dbReference type="Ensembl" id="ENSCSRP00000021444.1"/>
    </source>
</evidence>
<dbReference type="InterPro" id="IPR001909">
    <property type="entry name" value="KRAB"/>
</dbReference>
<evidence type="ECO:0000313" key="4">
    <source>
        <dbReference type="Proteomes" id="UP000694403"/>
    </source>
</evidence>
<feature type="compositionally biased region" description="Polar residues" evidence="1">
    <location>
        <begin position="91"/>
        <end position="104"/>
    </location>
</feature>
<proteinExistence type="predicted"/>
<dbReference type="GO" id="GO:0006355">
    <property type="term" value="P:regulation of DNA-templated transcription"/>
    <property type="evidence" value="ECO:0007669"/>
    <property type="project" value="InterPro"/>
</dbReference>
<reference evidence="3" key="2">
    <citation type="submission" date="2025-09" db="UniProtKB">
        <authorList>
            <consortium name="Ensembl"/>
        </authorList>
    </citation>
    <scope>IDENTIFICATION</scope>
</reference>
<evidence type="ECO:0000256" key="1">
    <source>
        <dbReference type="SAM" id="MobiDB-lite"/>
    </source>
</evidence>
<name>A0A8C3XST1_CHESE</name>
<dbReference type="AlphaFoldDB" id="A0A8C3XST1"/>
<feature type="region of interest" description="Disordered" evidence="1">
    <location>
        <begin position="32"/>
        <end position="104"/>
    </location>
</feature>
<feature type="domain" description="KRAB" evidence="2">
    <location>
        <begin position="1"/>
        <end position="44"/>
    </location>
</feature>
<dbReference type="Ensembl" id="ENSCSRT00000022397.1">
    <property type="protein sequence ID" value="ENSCSRP00000021444.1"/>
    <property type="gene ID" value="ENSCSRG00000016241.1"/>
</dbReference>
<accession>A0A8C3XST1</accession>
<reference evidence="3" key="1">
    <citation type="submission" date="2025-08" db="UniProtKB">
        <authorList>
            <consortium name="Ensembl"/>
        </authorList>
    </citation>
    <scope>IDENTIFICATION</scope>
</reference>
<dbReference type="Proteomes" id="UP000694403">
    <property type="component" value="Unplaced"/>
</dbReference>
<dbReference type="PROSITE" id="PS50805">
    <property type="entry name" value="KRAB"/>
    <property type="match status" value="1"/>
</dbReference>
<feature type="compositionally biased region" description="Basic and acidic residues" evidence="1">
    <location>
        <begin position="60"/>
        <end position="70"/>
    </location>
</feature>
<protein>
    <recommendedName>
        <fullName evidence="2">KRAB domain-containing protein</fullName>
    </recommendedName>
</protein>
<keyword evidence="4" id="KW-1185">Reference proteome</keyword>
<sequence>MQENYETVTSLAGFPIPKPELIARLERGEEPWVPDLQANKERGSPRGTRTGEASVRLTRKPSEGKNRDSQRCAVRSSSSPPGQAVVRYHSPSPTHPVSCQEFPS</sequence>
<evidence type="ECO:0000259" key="2">
    <source>
        <dbReference type="PROSITE" id="PS50805"/>
    </source>
</evidence>